<sequence length="87" mass="9857">MSEFKRKKMYVSVNIDVDTDGAICPRFIRWENGAIFPIDQVIYKCRAASSCVPGGGIRYTVVINGQKSYLFQEGTKWFVEAKTKEAV</sequence>
<reference evidence="1" key="2">
    <citation type="journal article" date="2021" name="PeerJ">
        <title>Extensive microbial diversity within the chicken gut microbiome revealed by metagenomics and culture.</title>
        <authorList>
            <person name="Gilroy R."/>
            <person name="Ravi A."/>
            <person name="Getino M."/>
            <person name="Pursley I."/>
            <person name="Horton D.L."/>
            <person name="Alikhan N.F."/>
            <person name="Baker D."/>
            <person name="Gharbi K."/>
            <person name="Hall N."/>
            <person name="Watson M."/>
            <person name="Adriaenssens E.M."/>
            <person name="Foster-Nyarko E."/>
            <person name="Jarju S."/>
            <person name="Secka A."/>
            <person name="Antonio M."/>
            <person name="Oren A."/>
            <person name="Chaudhuri R.R."/>
            <person name="La Ragione R."/>
            <person name="Hildebrand F."/>
            <person name="Pallen M.J."/>
        </authorList>
    </citation>
    <scope>NUCLEOTIDE SEQUENCE</scope>
    <source>
        <strain evidence="1">1370</strain>
    </source>
</reference>
<gene>
    <name evidence="1" type="ORF">IAD28_03275</name>
</gene>
<dbReference type="Proteomes" id="UP000823960">
    <property type="component" value="Unassembled WGS sequence"/>
</dbReference>
<dbReference type="AlphaFoldDB" id="A0A9D1NQL8"/>
<protein>
    <submittedName>
        <fullName evidence="1">Uncharacterized protein</fullName>
    </submittedName>
</protein>
<comment type="caution">
    <text evidence="1">The sequence shown here is derived from an EMBL/GenBank/DDBJ whole genome shotgun (WGS) entry which is preliminary data.</text>
</comment>
<name>A0A9D1NQL8_9FIRM</name>
<reference evidence="1" key="1">
    <citation type="submission" date="2020-10" db="EMBL/GenBank/DDBJ databases">
        <authorList>
            <person name="Gilroy R."/>
        </authorList>
    </citation>
    <scope>NUCLEOTIDE SEQUENCE</scope>
    <source>
        <strain evidence="1">1370</strain>
    </source>
</reference>
<proteinExistence type="predicted"/>
<evidence type="ECO:0000313" key="2">
    <source>
        <dbReference type="Proteomes" id="UP000823960"/>
    </source>
</evidence>
<organism evidence="1 2">
    <name type="scientific">Candidatus Faeciplasma avium</name>
    <dbReference type="NCBI Taxonomy" id="2840798"/>
    <lineage>
        <taxon>Bacteria</taxon>
        <taxon>Bacillati</taxon>
        <taxon>Bacillota</taxon>
        <taxon>Clostridia</taxon>
        <taxon>Eubacteriales</taxon>
        <taxon>Oscillospiraceae</taxon>
        <taxon>Oscillospiraceae incertae sedis</taxon>
        <taxon>Candidatus Faeciplasma</taxon>
    </lineage>
</organism>
<evidence type="ECO:0000313" key="1">
    <source>
        <dbReference type="EMBL" id="HIV10702.1"/>
    </source>
</evidence>
<dbReference type="EMBL" id="DVOL01000044">
    <property type="protein sequence ID" value="HIV10702.1"/>
    <property type="molecule type" value="Genomic_DNA"/>
</dbReference>
<accession>A0A9D1NQL8</accession>